<gene>
    <name evidence="8" type="primary">srgA</name>
</gene>
<evidence type="ECO:0000256" key="4">
    <source>
        <dbReference type="ARBA" id="ARBA00023157"/>
    </source>
</evidence>
<organism evidence="8">
    <name type="scientific">Salmonella enteritidis</name>
    <dbReference type="NCBI Taxonomy" id="149539"/>
    <lineage>
        <taxon>Bacteria</taxon>
        <taxon>Pseudomonadati</taxon>
        <taxon>Pseudomonadota</taxon>
        <taxon>Gammaproteobacteria</taxon>
        <taxon>Enterobacterales</taxon>
        <taxon>Enterobacteriaceae</taxon>
        <taxon>Salmonella</taxon>
    </lineage>
</organism>
<feature type="domain" description="DSBA-like thioredoxin" evidence="7">
    <location>
        <begin position="2"/>
        <end position="134"/>
    </location>
</feature>
<dbReference type="InterPro" id="IPR001853">
    <property type="entry name" value="DSBA-like_thioredoxin_dom"/>
</dbReference>
<reference evidence="8" key="1">
    <citation type="submission" date="2016-12" db="EMBL/GenBank/DDBJ databases">
        <title>Fusion of virulence plasmid pSEN and IncHI2 resistance plasmid in Salmonella enteritidis.</title>
        <authorList>
            <person name="Wong M.H."/>
            <person name="Chen S."/>
        </authorList>
    </citation>
    <scope>NUCLEOTIDE SEQUENCE</scope>
    <source>
        <strain evidence="8">SE380</strain>
        <plasmid evidence="8">unnamed</plasmid>
    </source>
</reference>
<dbReference type="PANTHER" id="PTHR35891:SF2">
    <property type="entry name" value="THIOL:DISULFIDE INTERCHANGE PROTEIN DSBA"/>
    <property type="match status" value="1"/>
</dbReference>
<proteinExistence type="inferred from homology"/>
<name>A0A1S6KRB9_SALEN</name>
<dbReference type="EMBL" id="KY401053">
    <property type="protein sequence ID" value="AQT23909.1"/>
    <property type="molecule type" value="Genomic_DNA"/>
</dbReference>
<feature type="transmembrane region" description="Helical" evidence="6">
    <location>
        <begin position="187"/>
        <end position="212"/>
    </location>
</feature>
<keyword evidence="8" id="KW-0614">Plasmid</keyword>
<dbReference type="AlphaFoldDB" id="A0A1S6KRB9"/>
<keyword evidence="5" id="KW-0676">Redox-active center</keyword>
<dbReference type="InterPro" id="IPR050824">
    <property type="entry name" value="Thiol_disulfide_DsbA"/>
</dbReference>
<dbReference type="InterPro" id="IPR023205">
    <property type="entry name" value="DsbA/DsbL"/>
</dbReference>
<comment type="similarity">
    <text evidence="1">Belongs to the thioredoxin family. DsbA subfamily.</text>
</comment>
<geneLocation type="plasmid" evidence="8">
    <name>unnamed</name>
</geneLocation>
<dbReference type="Gene3D" id="3.40.30.10">
    <property type="entry name" value="Glutaredoxin"/>
    <property type="match status" value="1"/>
</dbReference>
<evidence type="ECO:0000259" key="7">
    <source>
        <dbReference type="Pfam" id="PF01323"/>
    </source>
</evidence>
<protein>
    <recommendedName>
        <fullName evidence="2">Thiol:disulfide interchange protein DsbA</fullName>
    </recommendedName>
</protein>
<dbReference type="SUPFAM" id="SSF52833">
    <property type="entry name" value="Thioredoxin-like"/>
    <property type="match status" value="1"/>
</dbReference>
<evidence type="ECO:0000256" key="5">
    <source>
        <dbReference type="ARBA" id="ARBA00023284"/>
    </source>
</evidence>
<keyword evidence="4" id="KW-1015">Disulfide bond</keyword>
<evidence type="ECO:0000256" key="2">
    <source>
        <dbReference type="ARBA" id="ARBA00013831"/>
    </source>
</evidence>
<accession>A0A1S6KRB9</accession>
<evidence type="ECO:0000313" key="8">
    <source>
        <dbReference type="EMBL" id="AQT23909.1"/>
    </source>
</evidence>
<keyword evidence="3" id="KW-0732">Signal</keyword>
<dbReference type="CDD" id="cd03019">
    <property type="entry name" value="DsbA_DsbA"/>
    <property type="match status" value="1"/>
</dbReference>
<keyword evidence="6" id="KW-0472">Membrane</keyword>
<sequence>MEFFSFYCPPCYAFSQTMGVDQAIRHVLPQGDRMVKYHVSLLGPLGHELTRAWALAMVMKETDVVEKAFFTAGMVEKRLHSPDDVRRVFMSATGISRAEYDRSIKSPAVNDMVALQERLFKEYGVRGRLPCMSVAVTTSTMPPSAHSPSKTSGAVMLRWSGNCWPVTLMPTDDKGTIQAGDILPLRALILLLLTSVFISGFLTGVLAMLWLICRGA</sequence>
<dbReference type="PANTHER" id="PTHR35891">
    <property type="entry name" value="THIOL:DISULFIDE INTERCHANGE PROTEIN DSBA"/>
    <property type="match status" value="1"/>
</dbReference>
<evidence type="ECO:0000256" key="3">
    <source>
        <dbReference type="ARBA" id="ARBA00022729"/>
    </source>
</evidence>
<dbReference type="InterPro" id="IPR036249">
    <property type="entry name" value="Thioredoxin-like_sf"/>
</dbReference>
<evidence type="ECO:0000256" key="6">
    <source>
        <dbReference type="SAM" id="Phobius"/>
    </source>
</evidence>
<dbReference type="GO" id="GO:0016491">
    <property type="term" value="F:oxidoreductase activity"/>
    <property type="evidence" value="ECO:0007669"/>
    <property type="project" value="InterPro"/>
</dbReference>
<keyword evidence="6" id="KW-1133">Transmembrane helix</keyword>
<evidence type="ECO:0000256" key="1">
    <source>
        <dbReference type="ARBA" id="ARBA00005791"/>
    </source>
</evidence>
<dbReference type="Pfam" id="PF01323">
    <property type="entry name" value="DSBA"/>
    <property type="match status" value="1"/>
</dbReference>
<keyword evidence="6" id="KW-0812">Transmembrane</keyword>